<dbReference type="Proteomes" id="UP000323819">
    <property type="component" value="Unassembled WGS sequence"/>
</dbReference>
<accession>A0ABD7ST39</accession>
<name>A0ABD7ST39_VIBCL</name>
<dbReference type="EMBL" id="VSIJ01000005">
    <property type="protein sequence ID" value="TXX67285.1"/>
    <property type="molecule type" value="Genomic_DNA"/>
</dbReference>
<organism evidence="1 2">
    <name type="scientific">Vibrio cholerae</name>
    <dbReference type="NCBI Taxonomy" id="666"/>
    <lineage>
        <taxon>Bacteria</taxon>
        <taxon>Pseudomonadati</taxon>
        <taxon>Pseudomonadota</taxon>
        <taxon>Gammaproteobacteria</taxon>
        <taxon>Vibrionales</taxon>
        <taxon>Vibrionaceae</taxon>
        <taxon>Vibrio</taxon>
    </lineage>
</organism>
<gene>
    <name evidence="1" type="ORF">FXF03_01550</name>
</gene>
<dbReference type="RefSeq" id="WP_119298858.1">
    <property type="nucleotide sequence ID" value="NZ_JAILXN010000001.1"/>
</dbReference>
<evidence type="ECO:0000313" key="2">
    <source>
        <dbReference type="Proteomes" id="UP000323819"/>
    </source>
</evidence>
<protein>
    <submittedName>
        <fullName evidence="1">Uncharacterized protein</fullName>
    </submittedName>
</protein>
<dbReference type="AlphaFoldDB" id="A0ABD7ST39"/>
<comment type="caution">
    <text evidence="1">The sequence shown here is derived from an EMBL/GenBank/DDBJ whole genome shotgun (WGS) entry which is preliminary data.</text>
</comment>
<evidence type="ECO:0000313" key="1">
    <source>
        <dbReference type="EMBL" id="TXX67285.1"/>
    </source>
</evidence>
<reference evidence="1 2" key="1">
    <citation type="submission" date="2019-06" db="EMBL/GenBank/DDBJ databases">
        <title>Vibrio cholerae phylogeny based on whole-genome sequencing reveals genetic diversity and population strucutre.</title>
        <authorList>
            <person name="Zhiqiu Y."/>
            <person name="Bin L."/>
            <person name="Lingyan J."/>
        </authorList>
    </citation>
    <scope>NUCLEOTIDE SEQUENCE [LARGE SCALE GENOMIC DNA]</scope>
    <source>
        <strain evidence="1 2">N2814</strain>
    </source>
</reference>
<proteinExistence type="predicted"/>
<sequence>MKILASFSVNPFYGEIARINSIRDLHRVVHARCGLLGGLDDEQGFPRDPESFTEDELLAEFRSVSRHDIIELVDSVDALKALSDDPKFLKLCEEFIELNQLEA</sequence>